<reference evidence="2 3" key="1">
    <citation type="submission" date="2024-01" db="EMBL/GenBank/DDBJ databases">
        <title>Genome assemblies of Stephania.</title>
        <authorList>
            <person name="Yang L."/>
        </authorList>
    </citation>
    <scope>NUCLEOTIDE SEQUENCE [LARGE SCALE GENOMIC DNA]</scope>
    <source>
        <strain evidence="2">JXDWG</strain>
        <tissue evidence="2">Leaf</tissue>
    </source>
</reference>
<proteinExistence type="predicted"/>
<gene>
    <name evidence="2" type="ORF">Scep_001394</name>
</gene>
<evidence type="ECO:0000313" key="3">
    <source>
        <dbReference type="Proteomes" id="UP001419268"/>
    </source>
</evidence>
<comment type="caution">
    <text evidence="2">The sequence shown here is derived from an EMBL/GenBank/DDBJ whole genome shotgun (WGS) entry which is preliminary data.</text>
</comment>
<dbReference type="AlphaFoldDB" id="A0AAP0L996"/>
<feature type="region of interest" description="Disordered" evidence="1">
    <location>
        <begin position="1"/>
        <end position="49"/>
    </location>
</feature>
<feature type="compositionally biased region" description="Basic and acidic residues" evidence="1">
    <location>
        <begin position="32"/>
        <end position="42"/>
    </location>
</feature>
<dbReference type="EMBL" id="JBBNAG010000001">
    <property type="protein sequence ID" value="KAK9166203.1"/>
    <property type="molecule type" value="Genomic_DNA"/>
</dbReference>
<dbReference type="Proteomes" id="UP001419268">
    <property type="component" value="Unassembled WGS sequence"/>
</dbReference>
<accession>A0AAP0L996</accession>
<organism evidence="2 3">
    <name type="scientific">Stephania cephalantha</name>
    <dbReference type="NCBI Taxonomy" id="152367"/>
    <lineage>
        <taxon>Eukaryota</taxon>
        <taxon>Viridiplantae</taxon>
        <taxon>Streptophyta</taxon>
        <taxon>Embryophyta</taxon>
        <taxon>Tracheophyta</taxon>
        <taxon>Spermatophyta</taxon>
        <taxon>Magnoliopsida</taxon>
        <taxon>Ranunculales</taxon>
        <taxon>Menispermaceae</taxon>
        <taxon>Menispermoideae</taxon>
        <taxon>Cissampelideae</taxon>
        <taxon>Stephania</taxon>
    </lineage>
</organism>
<name>A0AAP0L996_9MAGN</name>
<evidence type="ECO:0000256" key="1">
    <source>
        <dbReference type="SAM" id="MobiDB-lite"/>
    </source>
</evidence>
<keyword evidence="3" id="KW-1185">Reference proteome</keyword>
<protein>
    <submittedName>
        <fullName evidence="2">Uncharacterized protein</fullName>
    </submittedName>
</protein>
<sequence length="216" mass="24455">MDEKELSPQPISDSEETEITIAQNNDDEAEKEIEVISERPEEQQIESEEDQPLVLVKPPILICIFVKPYKGVEVQEHSRIFYTVDTFVLDDHYVTDSFMLKVPNELPNLNEGMPISLPKHVDVSFVVGISKGEVREAPVWYLTKSCEQLGVCACTHPEEIEELLERACDESDELESGITWHKRIGGTNCNDVLEVWKTVICHAVVGGSCWNDVDVR</sequence>
<evidence type="ECO:0000313" key="2">
    <source>
        <dbReference type="EMBL" id="KAK9166203.1"/>
    </source>
</evidence>